<gene>
    <name evidence="1" type="ORF">PSON_ATCC_30995.1.T1980024</name>
</gene>
<organism evidence="1 2">
    <name type="scientific">Paramecium sonneborni</name>
    <dbReference type="NCBI Taxonomy" id="65129"/>
    <lineage>
        <taxon>Eukaryota</taxon>
        <taxon>Sar</taxon>
        <taxon>Alveolata</taxon>
        <taxon>Ciliophora</taxon>
        <taxon>Intramacronucleata</taxon>
        <taxon>Oligohymenophorea</taxon>
        <taxon>Peniculida</taxon>
        <taxon>Parameciidae</taxon>
        <taxon>Paramecium</taxon>
    </lineage>
</organism>
<protein>
    <recommendedName>
        <fullName evidence="3">MORN repeat protein</fullName>
    </recommendedName>
</protein>
<dbReference type="OrthoDB" id="326273at2759"/>
<dbReference type="PANTHER" id="PTHR33706:SF1">
    <property type="entry name" value="TPR REPEAT PROTEIN"/>
    <property type="match status" value="1"/>
</dbReference>
<dbReference type="EMBL" id="CAJJDN010000198">
    <property type="protein sequence ID" value="CAD8128849.1"/>
    <property type="molecule type" value="Genomic_DNA"/>
</dbReference>
<dbReference type="Proteomes" id="UP000692954">
    <property type="component" value="Unassembled WGS sequence"/>
</dbReference>
<keyword evidence="2" id="KW-1185">Reference proteome</keyword>
<sequence length="193" mass="23122">MEETQNLYWSGQYDQKKKKEGKWIASWEGEVFIKVGGYYKKGLKLGLWNELFEDHFTQPQIFYTGEYLNDFKIGKWKYFYKNKIIDGGIYDNEGKKIGKWIELDKVFYWISYIIYTSSNGEYNKKGMKVGKWDILFNNYGNQQMQILKYSKMWVLAVVDNMIKKEARKRLESGQTWMKGLQDTNKSHIMENII</sequence>
<dbReference type="AlphaFoldDB" id="A0A8S1RP96"/>
<evidence type="ECO:0000313" key="1">
    <source>
        <dbReference type="EMBL" id="CAD8128849.1"/>
    </source>
</evidence>
<name>A0A8S1RP96_9CILI</name>
<dbReference type="PANTHER" id="PTHR33706">
    <property type="entry name" value="MORN VARIANT REPEAT PROTEIN"/>
    <property type="match status" value="1"/>
</dbReference>
<comment type="caution">
    <text evidence="1">The sequence shown here is derived from an EMBL/GenBank/DDBJ whole genome shotgun (WGS) entry which is preliminary data.</text>
</comment>
<reference evidence="1" key="1">
    <citation type="submission" date="2021-01" db="EMBL/GenBank/DDBJ databases">
        <authorList>
            <consortium name="Genoscope - CEA"/>
            <person name="William W."/>
        </authorList>
    </citation>
    <scope>NUCLEOTIDE SEQUENCE</scope>
</reference>
<evidence type="ECO:0008006" key="3">
    <source>
        <dbReference type="Google" id="ProtNLM"/>
    </source>
</evidence>
<evidence type="ECO:0000313" key="2">
    <source>
        <dbReference type="Proteomes" id="UP000692954"/>
    </source>
</evidence>
<accession>A0A8S1RP96</accession>
<proteinExistence type="predicted"/>